<evidence type="ECO:0000256" key="3">
    <source>
        <dbReference type="ARBA" id="ARBA00022490"/>
    </source>
</evidence>
<dbReference type="GO" id="GO:0045505">
    <property type="term" value="F:dynein intermediate chain binding"/>
    <property type="evidence" value="ECO:0007669"/>
    <property type="project" value="TreeGrafter"/>
</dbReference>
<dbReference type="FunFam" id="3.30.740.10:FF:000001">
    <property type="entry name" value="Dynein light chain"/>
    <property type="match status" value="1"/>
</dbReference>
<proteinExistence type="inferred from homology"/>
<dbReference type="SMART" id="SM01375">
    <property type="entry name" value="Dynein_light"/>
    <property type="match status" value="2"/>
</dbReference>
<evidence type="ECO:0000256" key="7">
    <source>
        <dbReference type="ARBA" id="ARBA00023212"/>
    </source>
</evidence>
<name>A0A0R3T0P6_RODNA</name>
<comment type="similarity">
    <text evidence="2 8">Belongs to the dynein light chain family.</text>
</comment>
<organism evidence="11">
    <name type="scientific">Rodentolepis nana</name>
    <name type="common">Dwarf tapeworm</name>
    <name type="synonym">Hymenolepis nana</name>
    <dbReference type="NCBI Taxonomy" id="102285"/>
    <lineage>
        <taxon>Eukaryota</taxon>
        <taxon>Metazoa</taxon>
        <taxon>Spiralia</taxon>
        <taxon>Lophotrochozoa</taxon>
        <taxon>Platyhelminthes</taxon>
        <taxon>Cestoda</taxon>
        <taxon>Eucestoda</taxon>
        <taxon>Cyclophyllidea</taxon>
        <taxon>Hymenolepididae</taxon>
        <taxon>Rodentolepis</taxon>
    </lineage>
</organism>
<dbReference type="WBParaSite" id="HNAJ_0000040501-mRNA-1">
    <property type="protein sequence ID" value="HNAJ_0000040501-mRNA-1"/>
    <property type="gene ID" value="HNAJ_0000040501"/>
</dbReference>
<comment type="subcellular location">
    <subcellularLocation>
        <location evidence="1 8">Cytoplasm</location>
        <location evidence="1 8">Cytoskeleton</location>
    </subcellularLocation>
</comment>
<dbReference type="InterPro" id="IPR001372">
    <property type="entry name" value="Dynein_light_chain_typ-1/2"/>
</dbReference>
<dbReference type="PANTHER" id="PTHR11886:SF35">
    <property type="entry name" value="DYNEIN LIGHT CHAIN"/>
    <property type="match status" value="1"/>
</dbReference>
<dbReference type="InterPro" id="IPR037177">
    <property type="entry name" value="DLC_sf"/>
</dbReference>
<dbReference type="Proteomes" id="UP000278807">
    <property type="component" value="Unassembled WGS sequence"/>
</dbReference>
<dbReference type="AlphaFoldDB" id="A0A0R3T0P6"/>
<keyword evidence="3 8" id="KW-0963">Cytoplasm</keyword>
<evidence type="ECO:0000256" key="2">
    <source>
        <dbReference type="ARBA" id="ARBA00010156"/>
    </source>
</evidence>
<dbReference type="GO" id="GO:0007017">
    <property type="term" value="P:microtubule-based process"/>
    <property type="evidence" value="ECO:0007669"/>
    <property type="project" value="InterPro"/>
</dbReference>
<keyword evidence="10" id="KW-1185">Reference proteome</keyword>
<reference evidence="9 10" key="2">
    <citation type="submission" date="2018-11" db="EMBL/GenBank/DDBJ databases">
        <authorList>
            <consortium name="Pathogen Informatics"/>
        </authorList>
    </citation>
    <scope>NUCLEOTIDE SEQUENCE [LARGE SCALE GENOMIC DNA]</scope>
</reference>
<keyword evidence="4 8" id="KW-0493">Microtubule</keyword>
<accession>A0A0R3T0P6</accession>
<evidence type="ECO:0000256" key="5">
    <source>
        <dbReference type="ARBA" id="ARBA00023017"/>
    </source>
</evidence>
<keyword evidence="6 8" id="KW-0505">Motor protein</keyword>
<keyword evidence="5 8" id="KW-0243">Dynein</keyword>
<dbReference type="PROSITE" id="PS01239">
    <property type="entry name" value="DYNEIN_LIGHT_1"/>
    <property type="match status" value="1"/>
</dbReference>
<dbReference type="EMBL" id="UZAE01000102">
    <property type="protein sequence ID" value="VDN96265.1"/>
    <property type="molecule type" value="Genomic_DNA"/>
</dbReference>
<sequence length="167" mass="19237">MYSYLRKFDPIRDGQFRIQIADMSAEMQQEALNSANYGMCHFAVEKDIAAHIKKDFDKRFGTSWHCVVGKNFGRHYATVSDHKAIIKTADMTDRMQQTAVDTASDAMSRHDIEKDIAAYLKKEFDQLYGPTWHCIVGRNFGSYVTHEAKHFIYFYMGTLAIILFKSG</sequence>
<evidence type="ECO:0000256" key="1">
    <source>
        <dbReference type="ARBA" id="ARBA00004245"/>
    </source>
</evidence>
<dbReference type="Gene3D" id="3.30.740.10">
    <property type="entry name" value="Protein Inhibitor Of Neuronal Nitric Oxide Synthase"/>
    <property type="match status" value="2"/>
</dbReference>
<dbReference type="SUPFAM" id="SSF54648">
    <property type="entry name" value="DLC"/>
    <property type="match status" value="2"/>
</dbReference>
<protein>
    <recommendedName>
        <fullName evidence="8">Dynein light chain</fullName>
    </recommendedName>
</protein>
<dbReference type="GO" id="GO:0005874">
    <property type="term" value="C:microtubule"/>
    <property type="evidence" value="ECO:0007669"/>
    <property type="project" value="UniProtKB-KW"/>
</dbReference>
<dbReference type="OrthoDB" id="10033309at2759"/>
<gene>
    <name evidence="9" type="ORF">HNAJ_LOCUS406</name>
</gene>
<evidence type="ECO:0000313" key="11">
    <source>
        <dbReference type="WBParaSite" id="HNAJ_0000040501-mRNA-1"/>
    </source>
</evidence>
<dbReference type="CDD" id="cd21452">
    <property type="entry name" value="DLC-like_DYNLL1_DYNLL2"/>
    <property type="match status" value="1"/>
</dbReference>
<evidence type="ECO:0000313" key="9">
    <source>
        <dbReference type="EMBL" id="VDN96265.1"/>
    </source>
</evidence>
<evidence type="ECO:0000256" key="6">
    <source>
        <dbReference type="ARBA" id="ARBA00023175"/>
    </source>
</evidence>
<dbReference type="Pfam" id="PF01221">
    <property type="entry name" value="Dynein_light"/>
    <property type="match status" value="2"/>
</dbReference>
<dbReference type="STRING" id="102285.A0A0R3T0P6"/>
<reference evidence="11" key="1">
    <citation type="submission" date="2017-02" db="UniProtKB">
        <authorList>
            <consortium name="WormBaseParasite"/>
        </authorList>
    </citation>
    <scope>IDENTIFICATION</scope>
</reference>
<dbReference type="InterPro" id="IPR019763">
    <property type="entry name" value="Dynein_light_1/2_CS"/>
</dbReference>
<dbReference type="PANTHER" id="PTHR11886">
    <property type="entry name" value="DYNEIN LIGHT CHAIN"/>
    <property type="match status" value="1"/>
</dbReference>
<evidence type="ECO:0000313" key="10">
    <source>
        <dbReference type="Proteomes" id="UP000278807"/>
    </source>
</evidence>
<evidence type="ECO:0000256" key="4">
    <source>
        <dbReference type="ARBA" id="ARBA00022701"/>
    </source>
</evidence>
<keyword evidence="7 8" id="KW-0206">Cytoskeleton</keyword>
<evidence type="ECO:0000256" key="8">
    <source>
        <dbReference type="RuleBase" id="RU365010"/>
    </source>
</evidence>
<dbReference type="GO" id="GO:0005868">
    <property type="term" value="C:cytoplasmic dynein complex"/>
    <property type="evidence" value="ECO:0007669"/>
    <property type="project" value="TreeGrafter"/>
</dbReference>